<evidence type="ECO:0000256" key="1">
    <source>
        <dbReference type="ARBA" id="ARBA00022679"/>
    </source>
</evidence>
<dbReference type="PANTHER" id="PTHR43861">
    <property type="entry name" value="TRANS-ACONITATE 2-METHYLTRANSFERASE-RELATED"/>
    <property type="match status" value="1"/>
</dbReference>
<dbReference type="CDD" id="cd02440">
    <property type="entry name" value="AdoMet_MTases"/>
    <property type="match status" value="1"/>
</dbReference>
<protein>
    <submittedName>
        <fullName evidence="3">Ribosomal protein L11 methylase</fullName>
    </submittedName>
</protein>
<name>A0A2X1AZS2_BREDI</name>
<dbReference type="GO" id="GO:0032259">
    <property type="term" value="P:methylation"/>
    <property type="evidence" value="ECO:0007669"/>
    <property type="project" value="UniProtKB-KW"/>
</dbReference>
<proteinExistence type="predicted"/>
<keyword evidence="3" id="KW-0689">Ribosomal protein</keyword>
<dbReference type="Proteomes" id="UP000250358">
    <property type="component" value="Unassembled WGS sequence"/>
</dbReference>
<evidence type="ECO:0000313" key="4">
    <source>
        <dbReference type="Proteomes" id="UP000250358"/>
    </source>
</evidence>
<dbReference type="RefSeq" id="WP_128115530.1">
    <property type="nucleotide sequence ID" value="NZ_UAQM01000011.1"/>
</dbReference>
<keyword evidence="3" id="KW-0489">Methyltransferase</keyword>
<dbReference type="Pfam" id="PF13649">
    <property type="entry name" value="Methyltransf_25"/>
    <property type="match status" value="1"/>
</dbReference>
<gene>
    <name evidence="3" type="ORF">NCTC11165_01482</name>
</gene>
<dbReference type="InterPro" id="IPR041698">
    <property type="entry name" value="Methyltransf_25"/>
</dbReference>
<feature type="domain" description="Methyltransferase" evidence="2">
    <location>
        <begin position="67"/>
        <end position="160"/>
    </location>
</feature>
<accession>A0A2X1AZS2</accession>
<keyword evidence="3" id="KW-0687">Ribonucleoprotein</keyword>
<dbReference type="GO" id="GO:0005840">
    <property type="term" value="C:ribosome"/>
    <property type="evidence" value="ECO:0007669"/>
    <property type="project" value="UniProtKB-KW"/>
</dbReference>
<dbReference type="EMBL" id="UAQM01000011">
    <property type="protein sequence ID" value="SPU44084.1"/>
    <property type="molecule type" value="Genomic_DNA"/>
</dbReference>
<sequence length="251" mass="28546">MRDTAVDWEKLAKDNAYWAVLTEDRFRDKLDDAALDAFFASGEENVGGFLRLFSTTFPDVASPFETVIDFGCGAGRLLIPMARLSGAAYGIDIAPTMRELAAENAERRGVGVECVDTPEALVRRGVRADWVNSYIVLQHIEPRRGYFLINDLLQCVKPGGFATLHIPVFKTSDRTDYLNDRVRYFRNDSYYSETVYIDRDKYDHPDIQMFDYDANTVLALFHKNEMTDVRIVHDGASTGIHAYFFVGRRGR</sequence>
<dbReference type="AlphaFoldDB" id="A0A2X1AZS2"/>
<dbReference type="Gene3D" id="3.40.50.150">
    <property type="entry name" value="Vaccinia Virus protein VP39"/>
    <property type="match status" value="1"/>
</dbReference>
<reference evidence="3 4" key="1">
    <citation type="submission" date="2018-06" db="EMBL/GenBank/DDBJ databases">
        <authorList>
            <consortium name="Pathogen Informatics"/>
            <person name="Doyle S."/>
        </authorList>
    </citation>
    <scope>NUCLEOTIDE SEQUENCE [LARGE SCALE GENOMIC DNA]</scope>
    <source>
        <strain evidence="3 4">NCTC11165</strain>
    </source>
</reference>
<evidence type="ECO:0000259" key="2">
    <source>
        <dbReference type="Pfam" id="PF13649"/>
    </source>
</evidence>
<dbReference type="SUPFAM" id="SSF53335">
    <property type="entry name" value="S-adenosyl-L-methionine-dependent methyltransferases"/>
    <property type="match status" value="1"/>
</dbReference>
<dbReference type="GO" id="GO:0008168">
    <property type="term" value="F:methyltransferase activity"/>
    <property type="evidence" value="ECO:0007669"/>
    <property type="project" value="UniProtKB-KW"/>
</dbReference>
<evidence type="ECO:0000313" key="3">
    <source>
        <dbReference type="EMBL" id="SPU44084.1"/>
    </source>
</evidence>
<keyword evidence="1" id="KW-0808">Transferase</keyword>
<organism evidence="3 4">
    <name type="scientific">Brevundimonas diminuta</name>
    <name type="common">Pseudomonas diminuta</name>
    <dbReference type="NCBI Taxonomy" id="293"/>
    <lineage>
        <taxon>Bacteria</taxon>
        <taxon>Pseudomonadati</taxon>
        <taxon>Pseudomonadota</taxon>
        <taxon>Alphaproteobacteria</taxon>
        <taxon>Caulobacterales</taxon>
        <taxon>Caulobacteraceae</taxon>
        <taxon>Brevundimonas</taxon>
    </lineage>
</organism>
<dbReference type="InterPro" id="IPR029063">
    <property type="entry name" value="SAM-dependent_MTases_sf"/>
</dbReference>